<keyword evidence="1" id="KW-0479">Metal-binding</keyword>
<dbReference type="GO" id="GO:0000981">
    <property type="term" value="F:DNA-binding transcription factor activity, RNA polymerase II-specific"/>
    <property type="evidence" value="ECO:0007669"/>
    <property type="project" value="InterPro"/>
</dbReference>
<dbReference type="Proteomes" id="UP000002035">
    <property type="component" value="Unassembled WGS sequence"/>
</dbReference>
<dbReference type="PROSITE" id="PS00463">
    <property type="entry name" value="ZN2_CY6_FUNGAL_1"/>
    <property type="match status" value="1"/>
</dbReference>
<dbReference type="GO" id="GO:0016831">
    <property type="term" value="F:carboxy-lyase activity"/>
    <property type="evidence" value="ECO:0007669"/>
    <property type="project" value="TreeGrafter"/>
</dbReference>
<evidence type="ECO:0000256" key="6">
    <source>
        <dbReference type="SAM" id="MobiDB-lite"/>
    </source>
</evidence>
<dbReference type="GO" id="GO:0006351">
    <property type="term" value="P:DNA-templated transcription"/>
    <property type="evidence" value="ECO:0007669"/>
    <property type="project" value="InterPro"/>
</dbReference>
<dbReference type="InterPro" id="IPR004507">
    <property type="entry name" value="UbiX-like"/>
</dbReference>
<evidence type="ECO:0000259" key="7">
    <source>
        <dbReference type="PROSITE" id="PS50048"/>
    </source>
</evidence>
<dbReference type="CDD" id="cd00067">
    <property type="entry name" value="GAL4"/>
    <property type="match status" value="1"/>
</dbReference>
<evidence type="ECO:0000256" key="5">
    <source>
        <dbReference type="ARBA" id="ARBA00023242"/>
    </source>
</evidence>
<keyword evidence="2" id="KW-0805">Transcription regulation</keyword>
<dbReference type="PANTHER" id="PTHR43374:SF1">
    <property type="entry name" value="FLAVIN PRENYLTRANSFERASE PAD1, MITOCHONDRIAL"/>
    <property type="match status" value="1"/>
</dbReference>
<protein>
    <submittedName>
        <fullName evidence="8">Fungal specific transcription factor domain-containing protein</fullName>
    </submittedName>
</protein>
<dbReference type="PANTHER" id="PTHR43374">
    <property type="entry name" value="FLAVIN PRENYLTRANSFERASE"/>
    <property type="match status" value="1"/>
</dbReference>
<dbReference type="SUPFAM" id="SSF57701">
    <property type="entry name" value="Zn2/Cys6 DNA-binding domain"/>
    <property type="match status" value="1"/>
</dbReference>
<sequence length="769" mass="84537">MASTTPISNLPQSEIDAIIRTKRKVREPKACYPCHTRKVKCDRNLPCDGCVKRDHADLCSYERPSKKRHVNTPPPLESEEMSRNFGGSGNVSVGDVEVQGISVEPGRVLISRVEWESVCSKLKDMERAMSSLRTELEKVDTSALMSPDPLVEQTRVSREEPLSDREGIHAKNVYGSGTVHLGSRSVLAYLLGGSPKEATQALLEGGLLPKLGLDNETATYPFIDLWSSDSTTYDIRSVCAALPDDNQCRRLFKYYRNIAAIIYPVLSDLERFEESLDLALRNRAAFGISENDDDELSKPFGMPTAFVGLLFAVLAAGCQSSDMSGKERELTSQVYVCCAYQFLRATNFVSRPTLEAIQTLLIIGNVLSYNMNPGVSYILLGMSHRMGMVLGLQVESHKFSPAQQYARRVVWWATAWQDSHFSLSYDRPSAMAFSHPDIPYHPDSQPGRRSFFETICQIIALTLNIVKSRMLSTGSQVPFSTIQTYRAELKRILADTAPYLRDPLCCVSPNQNVERLGLKLHSSYLTSEICRPSLRQNADLNDATTIALRKDCIAGLSRTVEAYVEMYSVNRQAARSWIGLQRAISSAFLLAVVGESKTDPNIWTLLRRLEGVLTERATEDEIPTKGPQSGPQSGVDSSPTFAASSSNIASAKLESNYDSATAAASVNIPTDTETQWAKPLIKSLRALQKLNAALLVHLRQHGVVTSASGSYNPAPVYTQPASGTIATSVASTRAGSIPPPTPESSTSGEWSFPTLLDRAAEYIDPPLWS</sequence>
<dbReference type="eggNOG" id="ENOG502SIWN">
    <property type="taxonomic scope" value="Eukaryota"/>
</dbReference>
<dbReference type="AlphaFoldDB" id="C5FVF7"/>
<dbReference type="VEuPathDB" id="FungiDB:MCYG_06710"/>
<dbReference type="OrthoDB" id="1747771at2759"/>
<keyword evidence="3" id="KW-0238">DNA-binding</keyword>
<proteinExistence type="predicted"/>
<dbReference type="OMA" id="TQTQWAK"/>
<keyword evidence="4" id="KW-0804">Transcription</keyword>
<dbReference type="InterPro" id="IPR036864">
    <property type="entry name" value="Zn2-C6_fun-type_DNA-bd_sf"/>
</dbReference>
<dbReference type="InterPro" id="IPR007219">
    <property type="entry name" value="XnlR_reg_dom"/>
</dbReference>
<evidence type="ECO:0000256" key="4">
    <source>
        <dbReference type="ARBA" id="ARBA00023163"/>
    </source>
</evidence>
<feature type="domain" description="Zn(2)-C6 fungal-type" evidence="7">
    <location>
        <begin position="30"/>
        <end position="61"/>
    </location>
</feature>
<dbReference type="Gene3D" id="4.10.240.10">
    <property type="entry name" value="Zn(2)-C6 fungal-type DNA-binding domain"/>
    <property type="match status" value="1"/>
</dbReference>
<dbReference type="Pfam" id="PF00172">
    <property type="entry name" value="Zn_clus"/>
    <property type="match status" value="1"/>
</dbReference>
<dbReference type="EMBL" id="DS995706">
    <property type="protein sequence ID" value="EEQ33891.1"/>
    <property type="molecule type" value="Genomic_DNA"/>
</dbReference>
<dbReference type="HOGENOM" id="CLU_014095_0_0_1"/>
<keyword evidence="5" id="KW-0539">Nucleus</keyword>
<organism evidence="8 9">
    <name type="scientific">Arthroderma otae (strain ATCC MYA-4605 / CBS 113480)</name>
    <name type="common">Microsporum canis</name>
    <dbReference type="NCBI Taxonomy" id="554155"/>
    <lineage>
        <taxon>Eukaryota</taxon>
        <taxon>Fungi</taxon>
        <taxon>Dikarya</taxon>
        <taxon>Ascomycota</taxon>
        <taxon>Pezizomycotina</taxon>
        <taxon>Eurotiomycetes</taxon>
        <taxon>Eurotiomycetidae</taxon>
        <taxon>Onygenales</taxon>
        <taxon>Arthrodermataceae</taxon>
        <taxon>Microsporum</taxon>
    </lineage>
</organism>
<dbReference type="SMART" id="SM00906">
    <property type="entry name" value="Fungal_trans"/>
    <property type="match status" value="1"/>
</dbReference>
<evidence type="ECO:0000313" key="9">
    <source>
        <dbReference type="Proteomes" id="UP000002035"/>
    </source>
</evidence>
<accession>C5FVF7</accession>
<dbReference type="GO" id="GO:0003677">
    <property type="term" value="F:DNA binding"/>
    <property type="evidence" value="ECO:0007669"/>
    <property type="project" value="UniProtKB-KW"/>
</dbReference>
<feature type="region of interest" description="Disordered" evidence="6">
    <location>
        <begin position="617"/>
        <end position="642"/>
    </location>
</feature>
<gene>
    <name evidence="8" type="ORF">MCYG_06710</name>
</gene>
<dbReference type="GeneID" id="9227144"/>
<evidence type="ECO:0000256" key="3">
    <source>
        <dbReference type="ARBA" id="ARBA00023125"/>
    </source>
</evidence>
<feature type="compositionally biased region" description="Polar residues" evidence="6">
    <location>
        <begin position="626"/>
        <end position="642"/>
    </location>
</feature>
<dbReference type="CDD" id="cd12148">
    <property type="entry name" value="fungal_TF_MHR"/>
    <property type="match status" value="1"/>
</dbReference>
<keyword evidence="9" id="KW-1185">Reference proteome</keyword>
<name>C5FVF7_ARTOC</name>
<dbReference type="SMART" id="SM00066">
    <property type="entry name" value="GAL4"/>
    <property type="match status" value="1"/>
</dbReference>
<dbReference type="RefSeq" id="XP_002844746.1">
    <property type="nucleotide sequence ID" value="XM_002844700.1"/>
</dbReference>
<dbReference type="PROSITE" id="PS50048">
    <property type="entry name" value="ZN2_CY6_FUNGAL_2"/>
    <property type="match status" value="1"/>
</dbReference>
<evidence type="ECO:0000313" key="8">
    <source>
        <dbReference type="EMBL" id="EEQ33891.1"/>
    </source>
</evidence>
<dbReference type="Pfam" id="PF04082">
    <property type="entry name" value="Fungal_trans"/>
    <property type="match status" value="1"/>
</dbReference>
<dbReference type="STRING" id="554155.C5FVF7"/>
<dbReference type="FunFam" id="4.10.240.10:FF:000001">
    <property type="entry name" value="Fungal specific transcription factor, putative"/>
    <property type="match status" value="1"/>
</dbReference>
<dbReference type="GO" id="GO:0008270">
    <property type="term" value="F:zinc ion binding"/>
    <property type="evidence" value="ECO:0007669"/>
    <property type="project" value="InterPro"/>
</dbReference>
<evidence type="ECO:0000256" key="1">
    <source>
        <dbReference type="ARBA" id="ARBA00022723"/>
    </source>
</evidence>
<dbReference type="InterPro" id="IPR001138">
    <property type="entry name" value="Zn2Cys6_DnaBD"/>
</dbReference>
<evidence type="ECO:0000256" key="2">
    <source>
        <dbReference type="ARBA" id="ARBA00023015"/>
    </source>
</evidence>
<reference evidence="9" key="1">
    <citation type="journal article" date="2012" name="MBio">
        <title>Comparative genome analysis of Trichophyton rubrum and related dermatophytes reveals candidate genes involved in infection.</title>
        <authorList>
            <person name="Martinez D.A."/>
            <person name="Oliver B.G."/>
            <person name="Graeser Y."/>
            <person name="Goldberg J.M."/>
            <person name="Li W."/>
            <person name="Martinez-Rossi N.M."/>
            <person name="Monod M."/>
            <person name="Shelest E."/>
            <person name="Barton R.C."/>
            <person name="Birch E."/>
            <person name="Brakhage A.A."/>
            <person name="Chen Z."/>
            <person name="Gurr S.J."/>
            <person name="Heiman D."/>
            <person name="Heitman J."/>
            <person name="Kosti I."/>
            <person name="Rossi A."/>
            <person name="Saif S."/>
            <person name="Samalova M."/>
            <person name="Saunders C.W."/>
            <person name="Shea T."/>
            <person name="Summerbell R.C."/>
            <person name="Xu J."/>
            <person name="Young S."/>
            <person name="Zeng Q."/>
            <person name="Birren B.W."/>
            <person name="Cuomo C.A."/>
            <person name="White T.C."/>
        </authorList>
    </citation>
    <scope>NUCLEOTIDE SEQUENCE [LARGE SCALE GENOMIC DNA]</scope>
    <source>
        <strain evidence="9">ATCC MYA-4605 / CBS 113480</strain>
    </source>
</reference>